<feature type="coiled-coil region" evidence="5">
    <location>
        <begin position="1282"/>
        <end position="1386"/>
    </location>
</feature>
<feature type="coiled-coil region" evidence="5">
    <location>
        <begin position="1597"/>
        <end position="1805"/>
    </location>
</feature>
<name>A0A6P6LUH6_CARAU</name>
<evidence type="ECO:0000256" key="6">
    <source>
        <dbReference type="SAM" id="MobiDB-lite"/>
    </source>
</evidence>
<evidence type="ECO:0000256" key="4">
    <source>
        <dbReference type="ARBA" id="ARBA00023212"/>
    </source>
</evidence>
<feature type="compositionally biased region" description="Polar residues" evidence="6">
    <location>
        <begin position="1139"/>
        <end position="1149"/>
    </location>
</feature>
<organism evidence="7 8">
    <name type="scientific">Carassius auratus</name>
    <name type="common">Goldfish</name>
    <dbReference type="NCBI Taxonomy" id="7957"/>
    <lineage>
        <taxon>Eukaryota</taxon>
        <taxon>Metazoa</taxon>
        <taxon>Chordata</taxon>
        <taxon>Craniata</taxon>
        <taxon>Vertebrata</taxon>
        <taxon>Euteleostomi</taxon>
        <taxon>Actinopterygii</taxon>
        <taxon>Neopterygii</taxon>
        <taxon>Teleostei</taxon>
        <taxon>Ostariophysi</taxon>
        <taxon>Cypriniformes</taxon>
        <taxon>Cyprinidae</taxon>
        <taxon>Cyprininae</taxon>
        <taxon>Carassius</taxon>
    </lineage>
</organism>
<comment type="subcellular location">
    <subcellularLocation>
        <location evidence="1">Cytoplasm</location>
        <location evidence="1">Cytoskeleton</location>
        <location evidence="1">Microtubule organizing center</location>
        <location evidence="1">Centrosome</location>
    </subcellularLocation>
</comment>
<evidence type="ECO:0000313" key="7">
    <source>
        <dbReference type="Proteomes" id="UP000515129"/>
    </source>
</evidence>
<dbReference type="OrthoDB" id="2020852at2759"/>
<dbReference type="PANTHER" id="PTHR44981:SF1">
    <property type="entry name" value="A-KINASE ANCHOR PROTEIN 9"/>
    <property type="match status" value="1"/>
</dbReference>
<feature type="compositionally biased region" description="Polar residues" evidence="6">
    <location>
        <begin position="67"/>
        <end position="79"/>
    </location>
</feature>
<feature type="compositionally biased region" description="Basic and acidic residues" evidence="6">
    <location>
        <begin position="17"/>
        <end position="32"/>
    </location>
</feature>
<keyword evidence="3 5" id="KW-0175">Coiled coil</keyword>
<feature type="compositionally biased region" description="Polar residues" evidence="6">
    <location>
        <begin position="1509"/>
        <end position="1523"/>
    </location>
</feature>
<feature type="compositionally biased region" description="Basic and acidic residues" evidence="6">
    <location>
        <begin position="705"/>
        <end position="723"/>
    </location>
</feature>
<evidence type="ECO:0000256" key="5">
    <source>
        <dbReference type="SAM" id="Coils"/>
    </source>
</evidence>
<feature type="region of interest" description="Disordered" evidence="6">
    <location>
        <begin position="705"/>
        <end position="726"/>
    </location>
</feature>
<dbReference type="GO" id="GO:0060090">
    <property type="term" value="F:molecular adaptor activity"/>
    <property type="evidence" value="ECO:0007669"/>
    <property type="project" value="InterPro"/>
</dbReference>
<gene>
    <name evidence="8" type="primary">LOC113062489</name>
</gene>
<dbReference type="RefSeq" id="XP_026088164.1">
    <property type="nucleotide sequence ID" value="XM_026232379.1"/>
</dbReference>
<proteinExistence type="predicted"/>
<evidence type="ECO:0000256" key="1">
    <source>
        <dbReference type="ARBA" id="ARBA00004300"/>
    </source>
</evidence>
<dbReference type="KEGG" id="caua:113062489"/>
<feature type="region of interest" description="Disordered" evidence="6">
    <location>
        <begin position="1021"/>
        <end position="1059"/>
    </location>
</feature>
<keyword evidence="4" id="KW-0206">Cytoskeleton</keyword>
<feature type="compositionally biased region" description="Basic and acidic residues" evidence="6">
    <location>
        <begin position="41"/>
        <end position="59"/>
    </location>
</feature>
<feature type="compositionally biased region" description="Basic and acidic residues" evidence="6">
    <location>
        <begin position="1035"/>
        <end position="1048"/>
    </location>
</feature>
<feature type="compositionally biased region" description="Low complexity" evidence="6">
    <location>
        <begin position="829"/>
        <end position="848"/>
    </location>
</feature>
<feature type="region of interest" description="Disordered" evidence="6">
    <location>
        <begin position="1082"/>
        <end position="1106"/>
    </location>
</feature>
<evidence type="ECO:0000256" key="3">
    <source>
        <dbReference type="ARBA" id="ARBA00023054"/>
    </source>
</evidence>
<dbReference type="Proteomes" id="UP000515129">
    <property type="component" value="Chromosome 44"/>
</dbReference>
<dbReference type="InterPro" id="IPR028745">
    <property type="entry name" value="AKAP9/Pericentrin"/>
</dbReference>
<feature type="compositionally biased region" description="Basic and acidic residues" evidence="6">
    <location>
        <begin position="1998"/>
        <end position="2009"/>
    </location>
</feature>
<accession>A0A6P6LUH6</accession>
<feature type="compositionally biased region" description="Basic and acidic residues" evidence="6">
    <location>
        <begin position="1118"/>
        <end position="1134"/>
    </location>
</feature>
<keyword evidence="7" id="KW-1185">Reference proteome</keyword>
<feature type="coiled-coil region" evidence="5">
    <location>
        <begin position="120"/>
        <end position="204"/>
    </location>
</feature>
<feature type="coiled-coil region" evidence="5">
    <location>
        <begin position="939"/>
        <end position="978"/>
    </location>
</feature>
<feature type="region of interest" description="Disordered" evidence="6">
    <location>
        <begin position="1"/>
        <end position="102"/>
    </location>
</feature>
<feature type="region of interest" description="Disordered" evidence="6">
    <location>
        <begin position="1118"/>
        <end position="1175"/>
    </location>
</feature>
<dbReference type="GO" id="GO:0005813">
    <property type="term" value="C:centrosome"/>
    <property type="evidence" value="ECO:0007669"/>
    <property type="project" value="UniProtKB-SubCell"/>
</dbReference>
<feature type="coiled-coil region" evidence="5">
    <location>
        <begin position="261"/>
        <end position="389"/>
    </location>
</feature>
<feature type="region of interest" description="Disordered" evidence="6">
    <location>
        <begin position="1978"/>
        <end position="2029"/>
    </location>
</feature>
<feature type="coiled-coil region" evidence="5">
    <location>
        <begin position="414"/>
        <end position="558"/>
    </location>
</feature>
<protein>
    <submittedName>
        <fullName evidence="8">A-kinase anchor protein 9 isoform X1</fullName>
    </submittedName>
</protein>
<feature type="region of interest" description="Disordered" evidence="6">
    <location>
        <begin position="812"/>
        <end position="875"/>
    </location>
</feature>
<feature type="compositionally biased region" description="Acidic residues" evidence="6">
    <location>
        <begin position="1021"/>
        <end position="1034"/>
    </location>
</feature>
<evidence type="ECO:0000256" key="2">
    <source>
        <dbReference type="ARBA" id="ARBA00022490"/>
    </source>
</evidence>
<feature type="region of interest" description="Disordered" evidence="6">
    <location>
        <begin position="1509"/>
        <end position="1533"/>
    </location>
</feature>
<feature type="coiled-coil region" evidence="5">
    <location>
        <begin position="1831"/>
        <end position="1858"/>
    </location>
</feature>
<dbReference type="GeneID" id="113062489"/>
<dbReference type="PANTHER" id="PTHR44981">
    <property type="entry name" value="PERICENTRIN-LIKE PROTEIN, ISOFORM F"/>
    <property type="match status" value="1"/>
</dbReference>
<dbReference type="GO" id="GO:0007165">
    <property type="term" value="P:signal transduction"/>
    <property type="evidence" value="ECO:0007669"/>
    <property type="project" value="InterPro"/>
</dbReference>
<evidence type="ECO:0000313" key="8">
    <source>
        <dbReference type="RefSeq" id="XP_026088164.1"/>
    </source>
</evidence>
<sequence length="2029" mass="234476">MMEDEERQKKLQAGKAKLAEYRQRKAQSDGQKKQKKKKKKTLESDAEEQRADSVSHEQTDTIEPESEVSTTAEDCSSEVNGFHERTESGLTSSVIGEEDLQRSEVRVETDLQSSRPQSRIQIMEDELASKNMAMEELSRDLEEIRAVFGADGVQQLQDFEEALKQRDEIITQLTSNLQQARTEKEEVMREFLELTEQSQKLQIQFQQLQAGEILRSSNISSTAADLLQARQQITLYQQQLDERDAQVRGHQEKTQEQLLLIAQLQESLSEAERVRTQTEESFSQSLREKDLLNTEHQRLITQLNNQLLSSKQQVEEVNKHLSAKTQELDACEKELSASRQKERMSSGEILQLMKSVEELQQRCQSERLEDDWRRRMETLRDELDEMYGQQIVEMKRELRTQHTTELERIQAQHCSETEKMVQQHQSELERCKAQLFQSAGDVNVLNVKLVELQQKLQETLVLREKAEQELAQMRTDKLSQALELERLRDELQRAEIHTPEAIQHAVSDLRAQLDLAHKANGELEAKHESEITNYKIKLEMLEREKDAVLDRMAESLESELDLLRTQLLFSHEEELSRLRDDLTRENQLNAENLRDEMDTRHREALDQLRSVESERAALASERLTLLQDIARLSSANEQMCARLNELQDEIEKQRNTFSFAEKNFEVNYQELKDEYTCLVNAKLQLERRLIREAMQYETKLRDLQTRREEVDGKTPETEKKSSAERLSLIETDTKRLEDELKRTLIGKHSSELMEKLEVSEDEKKSSAERLWLMEAELEMLKRDGDCSVAGGLCSAETHHTHIRSLSEELDALQNEEQPQPQEGRERETPASSPASTHTHAPTHTAAAAAHEDQLASPDRLPQQVETRDTPADGDVVRASLMKQPQEMDGSEHDECRLQLEAQRISLSQIHAAQLQMLRESLSAQTQTQTQDTHEQQQGAAELKAEFEECSVRLEERQRQEIELLKSYYQQQMEEMQERFTAEILLLQSRLQELTGAGQVFSMPSVCPLQTRDECCDRLQEEDEERVSVDLEQDLQAERRASSERETLRDTSPPEETHLRRLEEEIAKVIVQMSVEFAQQTEEARISRQSRETSICTQTDTSEDEEDRLMKRDLELQQVKEREDETERCRDELRLPRMQSCGTQTQQLQTRAEDETKVRGQGRAVTSQPHAQDPELSSDDIITERDVLRQALLDVLKTTAAAEETIGRHVSQGPAGAERGMDDGLEVSLKFKGAELQLQEAELLLEREEFVMSISDRLQSAVEKMLITITETSTQLEHAQVTQTELMREKFRQNEEMEELQRRQNELQERLCEEERAREQLTLELHRAEGVIDGYTGERLALEQQIRERSELQLRLEQELMMTASRLRELEQERVQIQDERELMSRQHHAMREGAGPRELRLVEAALDTAPEADLLEETEKLMAEKVEVQRQAQKESGELLQQVKQLEVELEEQVSRLQELQETHSTETTDLRQQIQALEKQLENNRKFMDEQAVDREHERDVFQQEIHNLEQQLKNPNKTPTGSDRRDREVQELSAALQEKADWCSELLLSSEQLQRDVWERDEEIETLGARLRELEHTLIHRVEEVQHVSMASRADVTLEAQLQTEREALDRKEKEIVNLEEQLEQFREELENKSEEVNQLHMQLEIQRKEISVHQQDLQDQARLAQVLEEKDRQIAVLNEQLAKRQHTGTDPKTEAVEEKDELLREMEAQVECLRSEQERLKRNSEEEVEQLNAVIEKLQQELTHIELKQRQDESDEMKQRMDEVTTELDTLKSRNQRLEEALQEKTAACVVLQAQVQALEESAGSKVTSLSLLVEEKDSELSACRLKVEQAQTDADALYAKVAQLEEKLREKVAAVLVSQAQLEAVQMQTKELRAEEAMGPSTQLQSEGPTTQLQSEGLTAQAASVGKTSLLMEKLKELEEGLSGMQKDQELQKQLLSSSEDEVMEYERRLALMIDLLNQMRTKPTHHKLVEGSAEGGQSLSELLEEVKGQVASTKEELNCYRETESQASGGDRDEGEQDLTAPGR</sequence>
<keyword evidence="2" id="KW-0963">Cytoplasm</keyword>
<reference evidence="8" key="1">
    <citation type="submission" date="2025-08" db="UniProtKB">
        <authorList>
            <consortium name="RefSeq"/>
        </authorList>
    </citation>
    <scope>IDENTIFICATION</scope>
    <source>
        <strain evidence="8">Wakin</strain>
        <tissue evidence="8">Muscle</tissue>
    </source>
</reference>